<dbReference type="InterPro" id="IPR029063">
    <property type="entry name" value="SAM-dependent_MTases_sf"/>
</dbReference>
<keyword evidence="4 8" id="KW-0489">Methyltransferase</keyword>
<dbReference type="InterPro" id="IPR011814">
    <property type="entry name" value="BioC"/>
</dbReference>
<evidence type="ECO:0000259" key="9">
    <source>
        <dbReference type="Pfam" id="PF08241"/>
    </source>
</evidence>
<evidence type="ECO:0000256" key="1">
    <source>
        <dbReference type="ARBA" id="ARBA00000852"/>
    </source>
</evidence>
<proteinExistence type="inferred from homology"/>
<keyword evidence="11" id="KW-1185">Reference proteome</keyword>
<dbReference type="EC" id="2.1.1.197" evidence="3 8"/>
<dbReference type="RefSeq" id="WP_160230086.1">
    <property type="nucleotide sequence ID" value="NZ_CP043925.1"/>
</dbReference>
<dbReference type="GO" id="GO:0102130">
    <property type="term" value="F:malonyl-CoA methyltransferase activity"/>
    <property type="evidence" value="ECO:0007669"/>
    <property type="project" value="UniProtKB-EC"/>
</dbReference>
<dbReference type="InterPro" id="IPR013216">
    <property type="entry name" value="Methyltransf_11"/>
</dbReference>
<dbReference type="Gene3D" id="3.40.50.150">
    <property type="entry name" value="Vaccinia Virus protein VP39"/>
    <property type="match status" value="1"/>
</dbReference>
<dbReference type="GO" id="GO:0008757">
    <property type="term" value="F:S-adenosylmethionine-dependent methyltransferase activity"/>
    <property type="evidence" value="ECO:0007669"/>
    <property type="project" value="InterPro"/>
</dbReference>
<protein>
    <recommendedName>
        <fullName evidence="3 8">Malonyl-[acyl-carrier protein] O-methyltransferase</fullName>
        <shortName evidence="8">Malonyl-ACP O-methyltransferase</shortName>
        <ecNumber evidence="3 8">2.1.1.197</ecNumber>
    </recommendedName>
    <alternativeName>
        <fullName evidence="8">Biotin synthesis protein BioC</fullName>
    </alternativeName>
</protein>
<keyword evidence="6 8" id="KW-0949">S-adenosyl-L-methionine</keyword>
<comment type="function">
    <text evidence="8">Converts the free carboxyl group of a malonyl-thioester to its methyl ester by transfer of a methyl group from S-adenosyl-L-methionine (SAM). It allows to synthesize pimeloyl-ACP via the fatty acid synthetic pathway.</text>
</comment>
<organism evidence="10 11">
    <name type="scientific">Proteus columbae</name>
    <dbReference type="NCBI Taxonomy" id="1987580"/>
    <lineage>
        <taxon>Bacteria</taxon>
        <taxon>Pseudomonadati</taxon>
        <taxon>Pseudomonadota</taxon>
        <taxon>Gammaproteobacteria</taxon>
        <taxon>Enterobacterales</taxon>
        <taxon>Morganellaceae</taxon>
        <taxon>Proteus</taxon>
    </lineage>
</organism>
<dbReference type="HAMAP" id="MF_00835">
    <property type="entry name" value="BioC"/>
    <property type="match status" value="1"/>
</dbReference>
<evidence type="ECO:0000256" key="8">
    <source>
        <dbReference type="HAMAP-Rule" id="MF_00835"/>
    </source>
</evidence>
<comment type="similarity">
    <text evidence="8">Belongs to the methyltransferase superfamily.</text>
</comment>
<dbReference type="GO" id="GO:0032259">
    <property type="term" value="P:methylation"/>
    <property type="evidence" value="ECO:0007669"/>
    <property type="project" value="UniProtKB-KW"/>
</dbReference>
<evidence type="ECO:0000256" key="6">
    <source>
        <dbReference type="ARBA" id="ARBA00022691"/>
    </source>
</evidence>
<evidence type="ECO:0000313" key="10">
    <source>
        <dbReference type="EMBL" id="QHN09932.1"/>
    </source>
</evidence>
<dbReference type="SUPFAM" id="SSF53335">
    <property type="entry name" value="S-adenosyl-L-methionine-dependent methyltransferases"/>
    <property type="match status" value="1"/>
</dbReference>
<sequence>MLSSVKTDKQRIAQTFSKAAIHYDNHANIQRYSGNKLMDLTRHDSGNIVLDAGCGTGYFSQKWKQQGKFVIALDLSHSMLQVAKQQQRAHGYLQSDIEHCAITPQSVDIVFSNLAMQWCDDLSVAVKTLMNTVNVKGSLYFSTLATSTLQEVRDAWQSLDKHEHVNPFLSPQDIEKACAGFHCQFSTETVTEQYDSLHALFASLKGVGANFVQGDRQKGLMTRQKLHALENVWKTESGKYLLTYQIVIGKISHG</sequence>
<evidence type="ECO:0000256" key="4">
    <source>
        <dbReference type="ARBA" id="ARBA00022603"/>
    </source>
</evidence>
<dbReference type="KEGG" id="pcol:F1325_05445"/>
<gene>
    <name evidence="8 10" type="primary">bioC</name>
    <name evidence="10" type="ORF">F1325_05445</name>
</gene>
<dbReference type="PANTHER" id="PTHR43861:SF1">
    <property type="entry name" value="TRANS-ACONITATE 2-METHYLTRANSFERASE"/>
    <property type="match status" value="1"/>
</dbReference>
<keyword evidence="5 8" id="KW-0808">Transferase</keyword>
<accession>A0A6I7D7L1</accession>
<comment type="pathway">
    <text evidence="2 8">Cofactor biosynthesis; biotin biosynthesis.</text>
</comment>
<evidence type="ECO:0000256" key="3">
    <source>
        <dbReference type="ARBA" id="ARBA00012327"/>
    </source>
</evidence>
<feature type="domain" description="Methyltransferase type 11" evidence="9">
    <location>
        <begin position="50"/>
        <end position="141"/>
    </location>
</feature>
<reference evidence="10 11" key="1">
    <citation type="submission" date="2019-09" db="EMBL/GenBank/DDBJ databases">
        <title>Emergence of a chromosome-mediated tetracycline resistance gene in Proteus strain.</title>
        <authorList>
            <person name="He D."/>
            <person name="Wang L."/>
        </authorList>
    </citation>
    <scope>NUCLEOTIDE SEQUENCE [LARGE SCALE GENOMIC DNA]</scope>
    <source>
        <strain evidence="10 11">T60</strain>
    </source>
</reference>
<name>A0A6I7D7L1_9GAMM</name>
<dbReference type="AlphaFoldDB" id="A0A6I7D7L1"/>
<keyword evidence="7 8" id="KW-0093">Biotin biosynthesis</keyword>
<dbReference type="UniPathway" id="UPA00078"/>
<dbReference type="GO" id="GO:0010340">
    <property type="term" value="F:carboxyl-O-methyltransferase activity"/>
    <property type="evidence" value="ECO:0007669"/>
    <property type="project" value="UniProtKB-UniRule"/>
</dbReference>
<evidence type="ECO:0000256" key="7">
    <source>
        <dbReference type="ARBA" id="ARBA00022756"/>
    </source>
</evidence>
<evidence type="ECO:0000256" key="2">
    <source>
        <dbReference type="ARBA" id="ARBA00004746"/>
    </source>
</evidence>
<dbReference type="Proteomes" id="UP000464700">
    <property type="component" value="Chromosome"/>
</dbReference>
<comment type="catalytic activity">
    <reaction evidence="1 8">
        <text>malonyl-[ACP] + S-adenosyl-L-methionine = malonyl-[ACP] methyl ester + S-adenosyl-L-homocysteine</text>
        <dbReference type="Rhea" id="RHEA:17105"/>
        <dbReference type="Rhea" id="RHEA-COMP:9623"/>
        <dbReference type="Rhea" id="RHEA-COMP:9954"/>
        <dbReference type="ChEBI" id="CHEBI:57856"/>
        <dbReference type="ChEBI" id="CHEBI:59789"/>
        <dbReference type="ChEBI" id="CHEBI:78449"/>
        <dbReference type="ChEBI" id="CHEBI:78845"/>
        <dbReference type="EC" id="2.1.1.197"/>
    </reaction>
</comment>
<dbReference type="Pfam" id="PF08241">
    <property type="entry name" value="Methyltransf_11"/>
    <property type="match status" value="1"/>
</dbReference>
<dbReference type="EMBL" id="CP043925">
    <property type="protein sequence ID" value="QHN09932.1"/>
    <property type="molecule type" value="Genomic_DNA"/>
</dbReference>
<evidence type="ECO:0000256" key="5">
    <source>
        <dbReference type="ARBA" id="ARBA00022679"/>
    </source>
</evidence>
<evidence type="ECO:0000313" key="11">
    <source>
        <dbReference type="Proteomes" id="UP000464700"/>
    </source>
</evidence>
<dbReference type="GO" id="GO:0009102">
    <property type="term" value="P:biotin biosynthetic process"/>
    <property type="evidence" value="ECO:0007669"/>
    <property type="project" value="UniProtKB-UniRule"/>
</dbReference>
<dbReference type="CDD" id="cd02440">
    <property type="entry name" value="AdoMet_MTases"/>
    <property type="match status" value="1"/>
</dbReference>
<dbReference type="PANTHER" id="PTHR43861">
    <property type="entry name" value="TRANS-ACONITATE 2-METHYLTRANSFERASE-RELATED"/>
    <property type="match status" value="1"/>
</dbReference>
<dbReference type="NCBIfam" id="TIGR02072">
    <property type="entry name" value="BioC"/>
    <property type="match status" value="1"/>
</dbReference>